<dbReference type="EMBL" id="DSKY01000021">
    <property type="protein sequence ID" value="HDY59765.1"/>
    <property type="molecule type" value="Genomic_DNA"/>
</dbReference>
<dbReference type="AlphaFoldDB" id="A0A7V0Z719"/>
<keyword evidence="3 6" id="KW-0812">Transmembrane</keyword>
<evidence type="ECO:0000256" key="1">
    <source>
        <dbReference type="ARBA" id="ARBA00004651"/>
    </source>
</evidence>
<dbReference type="Pfam" id="PF13440">
    <property type="entry name" value="Polysacc_synt_3"/>
    <property type="match status" value="1"/>
</dbReference>
<feature type="transmembrane region" description="Helical" evidence="6">
    <location>
        <begin position="80"/>
        <end position="103"/>
    </location>
</feature>
<comment type="subcellular location">
    <subcellularLocation>
        <location evidence="1">Cell membrane</location>
        <topology evidence="1">Multi-pass membrane protein</topology>
    </subcellularLocation>
</comment>
<feature type="transmembrane region" description="Helical" evidence="6">
    <location>
        <begin position="245"/>
        <end position="270"/>
    </location>
</feature>
<sequence>MIDYIKKSLTTFINSLLRLLLVAGSNIVIARYLGPNGKGILSLFMSFLSISLMVGMVGVDEANIYFISSKKASHNKIFANGIFHTIITTCFYFVIFLSLSNWLLNNPLRGLDREYLYIAIALIPFYIINQHIRGILLGHREVYFYNLFIILQFLLIFLMQLILIPSLEILGGIFAVVVAVISQTIFGIIRTLKLGTPAKKVDFILLKKSYSFGIKSQLGIIFSFLNQRLDVFFVNYFLNPYEVGIYAIATAIAEIPWHFASAVATVLFPWIADMKKEEAGKFSATVIRNTVFFGLLMVIALFIFGRLVIILLFGGIFADSVFLMYILLPGIMGLSITRVLGGFFQGSGKPEFGTLMVTLSFIETIVLDILLIPAIGTKGAAIASSIAYITSALIGLIIFSKMTKISILRAVLPQYQEIIKSIKLLKNIKKRNL</sequence>
<feature type="transmembrane region" description="Helical" evidence="6">
    <location>
        <begin position="144"/>
        <end position="163"/>
    </location>
</feature>
<protein>
    <recommendedName>
        <fullName evidence="8">Polysaccharide biosynthesis protein C-terminal domain-containing protein</fullName>
    </recommendedName>
</protein>
<feature type="transmembrane region" description="Helical" evidence="6">
    <location>
        <begin position="115"/>
        <end position="132"/>
    </location>
</feature>
<feature type="transmembrane region" description="Helical" evidence="6">
    <location>
        <begin position="169"/>
        <end position="189"/>
    </location>
</feature>
<feature type="transmembrane region" description="Helical" evidence="6">
    <location>
        <begin position="209"/>
        <end position="225"/>
    </location>
</feature>
<dbReference type="GO" id="GO:0005886">
    <property type="term" value="C:plasma membrane"/>
    <property type="evidence" value="ECO:0007669"/>
    <property type="project" value="UniProtKB-SubCell"/>
</dbReference>
<feature type="transmembrane region" description="Helical" evidence="6">
    <location>
        <begin position="381"/>
        <end position="399"/>
    </location>
</feature>
<reference evidence="7" key="1">
    <citation type="journal article" date="2020" name="mSystems">
        <title>Genome- and Community-Level Interaction Insights into Carbon Utilization and Element Cycling Functions of Hydrothermarchaeota in Hydrothermal Sediment.</title>
        <authorList>
            <person name="Zhou Z."/>
            <person name="Liu Y."/>
            <person name="Xu W."/>
            <person name="Pan J."/>
            <person name="Luo Z.H."/>
            <person name="Li M."/>
        </authorList>
    </citation>
    <scope>NUCLEOTIDE SEQUENCE [LARGE SCALE GENOMIC DNA]</scope>
    <source>
        <strain evidence="7">SpSt-258</strain>
    </source>
</reference>
<organism evidence="7">
    <name type="scientific">candidate division WOR-3 bacterium</name>
    <dbReference type="NCBI Taxonomy" id="2052148"/>
    <lineage>
        <taxon>Bacteria</taxon>
        <taxon>Bacteria division WOR-3</taxon>
    </lineage>
</organism>
<keyword evidence="5 6" id="KW-0472">Membrane</keyword>
<feature type="transmembrane region" description="Helical" evidence="6">
    <location>
        <begin position="352"/>
        <end position="375"/>
    </location>
</feature>
<accession>A0A7V0Z719</accession>
<dbReference type="InterPro" id="IPR050833">
    <property type="entry name" value="Poly_Biosynth_Transport"/>
</dbReference>
<feature type="transmembrane region" description="Helical" evidence="6">
    <location>
        <begin position="322"/>
        <end position="340"/>
    </location>
</feature>
<gene>
    <name evidence="7" type="ORF">ENP86_09485</name>
</gene>
<feature type="transmembrane region" description="Helical" evidence="6">
    <location>
        <begin position="12"/>
        <end position="33"/>
    </location>
</feature>
<evidence type="ECO:0000256" key="6">
    <source>
        <dbReference type="SAM" id="Phobius"/>
    </source>
</evidence>
<evidence type="ECO:0008006" key="8">
    <source>
        <dbReference type="Google" id="ProtNLM"/>
    </source>
</evidence>
<keyword evidence="2" id="KW-1003">Cell membrane</keyword>
<dbReference type="PANTHER" id="PTHR30250">
    <property type="entry name" value="PST FAMILY PREDICTED COLANIC ACID TRANSPORTER"/>
    <property type="match status" value="1"/>
</dbReference>
<proteinExistence type="predicted"/>
<feature type="transmembrane region" description="Helical" evidence="6">
    <location>
        <begin position="39"/>
        <end position="59"/>
    </location>
</feature>
<comment type="caution">
    <text evidence="7">The sequence shown here is derived from an EMBL/GenBank/DDBJ whole genome shotgun (WGS) entry which is preliminary data.</text>
</comment>
<evidence type="ECO:0000256" key="5">
    <source>
        <dbReference type="ARBA" id="ARBA00023136"/>
    </source>
</evidence>
<evidence type="ECO:0000256" key="2">
    <source>
        <dbReference type="ARBA" id="ARBA00022475"/>
    </source>
</evidence>
<evidence type="ECO:0000313" key="7">
    <source>
        <dbReference type="EMBL" id="HDY59765.1"/>
    </source>
</evidence>
<keyword evidence="4 6" id="KW-1133">Transmembrane helix</keyword>
<feature type="transmembrane region" description="Helical" evidence="6">
    <location>
        <begin position="291"/>
        <end position="316"/>
    </location>
</feature>
<dbReference type="PANTHER" id="PTHR30250:SF11">
    <property type="entry name" value="O-ANTIGEN TRANSPORTER-RELATED"/>
    <property type="match status" value="1"/>
</dbReference>
<evidence type="ECO:0000256" key="3">
    <source>
        <dbReference type="ARBA" id="ARBA00022692"/>
    </source>
</evidence>
<evidence type="ECO:0000256" key="4">
    <source>
        <dbReference type="ARBA" id="ARBA00022989"/>
    </source>
</evidence>
<name>A0A7V0Z719_UNCW3</name>